<dbReference type="GO" id="GO:0006979">
    <property type="term" value="P:response to oxidative stress"/>
    <property type="evidence" value="ECO:0007669"/>
    <property type="project" value="UniProtKB-ARBA"/>
</dbReference>
<gene>
    <name evidence="15 19" type="primary">mutM</name>
    <name evidence="15" type="synonym">fpg</name>
    <name evidence="19" type="ORF">GORHZ_032_00060</name>
</gene>
<keyword evidence="13 15" id="KW-0326">Glycosidase</keyword>
<dbReference type="InterPro" id="IPR035937">
    <property type="entry name" value="FPG_N"/>
</dbReference>
<evidence type="ECO:0000256" key="2">
    <source>
        <dbReference type="ARBA" id="ARBA00009409"/>
    </source>
</evidence>
<evidence type="ECO:0000256" key="10">
    <source>
        <dbReference type="ARBA" id="ARBA00023204"/>
    </source>
</evidence>
<evidence type="ECO:0000313" key="19">
    <source>
        <dbReference type="EMBL" id="GAB88616.1"/>
    </source>
</evidence>
<dbReference type="CDD" id="cd08966">
    <property type="entry name" value="EcFpg-like_N"/>
    <property type="match status" value="1"/>
</dbReference>
<dbReference type="GO" id="GO:0003690">
    <property type="term" value="F:double-stranded DNA binding"/>
    <property type="evidence" value="ECO:0007669"/>
    <property type="project" value="UniProtKB-ARBA"/>
</dbReference>
<dbReference type="GO" id="GO:0008270">
    <property type="term" value="F:zinc ion binding"/>
    <property type="evidence" value="ECO:0007669"/>
    <property type="project" value="UniProtKB-UniRule"/>
</dbReference>
<dbReference type="OrthoDB" id="9800855at2"/>
<dbReference type="eggNOG" id="COG0266">
    <property type="taxonomic scope" value="Bacteria"/>
</dbReference>
<evidence type="ECO:0000256" key="15">
    <source>
        <dbReference type="HAMAP-Rule" id="MF_00103"/>
    </source>
</evidence>
<dbReference type="InterPro" id="IPR012319">
    <property type="entry name" value="FPG_cat"/>
</dbReference>
<comment type="cofactor">
    <cofactor evidence="15">
        <name>Zn(2+)</name>
        <dbReference type="ChEBI" id="CHEBI:29105"/>
    </cofactor>
    <text evidence="15">Binds 1 zinc ion per subunit.</text>
</comment>
<evidence type="ECO:0000259" key="17">
    <source>
        <dbReference type="PROSITE" id="PS51066"/>
    </source>
</evidence>
<keyword evidence="9 15" id="KW-0238">DNA-binding</keyword>
<evidence type="ECO:0000256" key="7">
    <source>
        <dbReference type="ARBA" id="ARBA00022801"/>
    </source>
</evidence>
<evidence type="ECO:0000256" key="14">
    <source>
        <dbReference type="ARBA" id="ARBA00044632"/>
    </source>
</evidence>
<dbReference type="GO" id="GO:0006284">
    <property type="term" value="P:base-excision repair"/>
    <property type="evidence" value="ECO:0007669"/>
    <property type="project" value="InterPro"/>
</dbReference>
<dbReference type="Pfam" id="PF06831">
    <property type="entry name" value="H2TH"/>
    <property type="match status" value="1"/>
</dbReference>
<dbReference type="EC" id="3.2.2.23" evidence="15"/>
<feature type="active site" description="Schiff-base intermediate with DNA" evidence="15">
    <location>
        <position position="2"/>
    </location>
</feature>
<organism evidence="19 20">
    <name type="scientific">Gordonia rhizosphera NBRC 16068</name>
    <dbReference type="NCBI Taxonomy" id="1108045"/>
    <lineage>
        <taxon>Bacteria</taxon>
        <taxon>Bacillati</taxon>
        <taxon>Actinomycetota</taxon>
        <taxon>Actinomycetes</taxon>
        <taxon>Mycobacteriales</taxon>
        <taxon>Gordoniaceae</taxon>
        <taxon>Gordonia</taxon>
    </lineage>
</organism>
<keyword evidence="11 15" id="KW-0456">Lyase</keyword>
<dbReference type="SUPFAM" id="SSF46946">
    <property type="entry name" value="S13-like H2TH domain"/>
    <property type="match status" value="1"/>
</dbReference>
<feature type="active site" description="Proton donor" evidence="15">
    <location>
        <position position="3"/>
    </location>
</feature>
<dbReference type="Gene3D" id="1.10.8.50">
    <property type="match status" value="1"/>
</dbReference>
<evidence type="ECO:0000256" key="11">
    <source>
        <dbReference type="ARBA" id="ARBA00023239"/>
    </source>
</evidence>
<keyword evidence="7 15" id="KW-0378">Hydrolase</keyword>
<evidence type="ECO:0000256" key="16">
    <source>
        <dbReference type="SAM" id="MobiDB-lite"/>
    </source>
</evidence>
<dbReference type="NCBIfam" id="NF002211">
    <property type="entry name" value="PRK01103.1"/>
    <property type="match status" value="1"/>
</dbReference>
<dbReference type="SUPFAM" id="SSF81624">
    <property type="entry name" value="N-terminal domain of MutM-like DNA repair proteins"/>
    <property type="match status" value="1"/>
</dbReference>
<dbReference type="PROSITE" id="PS01242">
    <property type="entry name" value="ZF_FPG_1"/>
    <property type="match status" value="1"/>
</dbReference>
<dbReference type="FunFam" id="1.10.8.50:FF:000003">
    <property type="entry name" value="Formamidopyrimidine-DNA glycosylase"/>
    <property type="match status" value="1"/>
</dbReference>
<evidence type="ECO:0000256" key="9">
    <source>
        <dbReference type="ARBA" id="ARBA00023125"/>
    </source>
</evidence>
<evidence type="ECO:0000256" key="1">
    <source>
        <dbReference type="ARBA" id="ARBA00001668"/>
    </source>
</evidence>
<dbReference type="SMART" id="SM01232">
    <property type="entry name" value="H2TH"/>
    <property type="match status" value="1"/>
</dbReference>
<evidence type="ECO:0000256" key="8">
    <source>
        <dbReference type="ARBA" id="ARBA00022833"/>
    </source>
</evidence>
<dbReference type="PROSITE" id="PS51068">
    <property type="entry name" value="FPG_CAT"/>
    <property type="match status" value="1"/>
</dbReference>
<dbReference type="PANTHER" id="PTHR22993">
    <property type="entry name" value="FORMAMIDOPYRIMIDINE-DNA GLYCOSYLASE"/>
    <property type="match status" value="1"/>
</dbReference>
<feature type="active site" description="Proton donor; for beta-elimination activity" evidence="15">
    <location>
        <position position="61"/>
    </location>
</feature>
<dbReference type="GO" id="GO:0140078">
    <property type="term" value="F:class I DNA-(apurinic or apyrimidinic site) endonuclease activity"/>
    <property type="evidence" value="ECO:0007669"/>
    <property type="project" value="UniProtKB-EC"/>
</dbReference>
<evidence type="ECO:0000256" key="5">
    <source>
        <dbReference type="ARBA" id="ARBA00022763"/>
    </source>
</evidence>
<evidence type="ECO:0000256" key="6">
    <source>
        <dbReference type="ARBA" id="ARBA00022771"/>
    </source>
</evidence>
<comment type="subunit">
    <text evidence="3 15">Monomer.</text>
</comment>
<evidence type="ECO:0000259" key="18">
    <source>
        <dbReference type="PROSITE" id="PS51068"/>
    </source>
</evidence>
<comment type="caution">
    <text evidence="19">The sequence shown here is derived from an EMBL/GenBank/DDBJ whole genome shotgun (WGS) entry which is preliminary data.</text>
</comment>
<keyword evidence="12 15" id="KW-0511">Multifunctional enzyme</keyword>
<accession>K6W4H6</accession>
<comment type="similarity">
    <text evidence="2 15">Belongs to the FPG family.</text>
</comment>
<evidence type="ECO:0000256" key="4">
    <source>
        <dbReference type="ARBA" id="ARBA00022723"/>
    </source>
</evidence>
<proteinExistence type="inferred from homology"/>
<dbReference type="Pfam" id="PF01149">
    <property type="entry name" value="Fapy_DNA_glyco"/>
    <property type="match status" value="1"/>
</dbReference>
<dbReference type="HAMAP" id="MF_00103">
    <property type="entry name" value="Fapy_DNA_glycosyl"/>
    <property type="match status" value="1"/>
</dbReference>
<feature type="domain" description="FPG-type" evidence="17">
    <location>
        <begin position="256"/>
        <end position="290"/>
    </location>
</feature>
<keyword evidence="20" id="KW-1185">Reference proteome</keyword>
<reference evidence="19 20" key="1">
    <citation type="submission" date="2012-08" db="EMBL/GenBank/DDBJ databases">
        <title>Whole genome shotgun sequence of Gordonia rhizosphera NBRC 16068.</title>
        <authorList>
            <person name="Takarada H."/>
            <person name="Isaki S."/>
            <person name="Hosoyama A."/>
            <person name="Tsuchikane K."/>
            <person name="Katsumata H."/>
            <person name="Baba S."/>
            <person name="Ohji S."/>
            <person name="Yamazaki S."/>
            <person name="Fujita N."/>
        </authorList>
    </citation>
    <scope>NUCLEOTIDE SEQUENCE [LARGE SCALE GENOMIC DNA]</scope>
    <source>
        <strain evidence="19 20">NBRC 16068</strain>
    </source>
</reference>
<dbReference type="PROSITE" id="PS51066">
    <property type="entry name" value="ZF_FPG_2"/>
    <property type="match status" value="1"/>
</dbReference>
<dbReference type="Pfam" id="PF06827">
    <property type="entry name" value="zf-FPG_IleRS"/>
    <property type="match status" value="1"/>
</dbReference>
<dbReference type="PANTHER" id="PTHR22993:SF9">
    <property type="entry name" value="FORMAMIDOPYRIMIDINE-DNA GLYCOSYLASE"/>
    <property type="match status" value="1"/>
</dbReference>
<dbReference type="InterPro" id="IPR000214">
    <property type="entry name" value="Znf_DNA_glyclase/AP_lyase"/>
</dbReference>
<keyword evidence="6 15" id="KW-0863">Zinc-finger</keyword>
<dbReference type="EC" id="4.2.99.18" evidence="15"/>
<dbReference type="InterPro" id="IPR010979">
    <property type="entry name" value="Ribosomal_uS13-like_H2TH"/>
</dbReference>
<sequence length="329" mass="35985">MPELPEVETVRRGLAAHVEGRHIVAVEVLHPRSVRRQLGGAADLTGRLLGRPVAGVHRRGKYLWLDIGADTDTFPLVVHLGMSGQMLITRAGDPDHVHLRIRATLDDGNELRFVDQRTFGGWHVDEYAEPAASRTPDTTSRLPDSIAHIAPDPFDPAFDVGAVIAAMAARHSEIKRVLLDQTVISGVGNIYADEALWRSRIHGGRGADRLSRAKLTELVAAVTAVMGEALAVGGTSFDALYVNVNGQSGYFERSLNAYGREGEPCRRCGAIMRREQFMNRSSYYCPRCQRRASARPPTPPTARKQTPPVRVVAHAPRAATAPTGRDEKE</sequence>
<dbReference type="InterPro" id="IPR010663">
    <property type="entry name" value="Znf_FPG/IleRS"/>
</dbReference>
<evidence type="ECO:0000256" key="13">
    <source>
        <dbReference type="ARBA" id="ARBA00023295"/>
    </source>
</evidence>
<feature type="region of interest" description="Disordered" evidence="16">
    <location>
        <begin position="290"/>
        <end position="329"/>
    </location>
</feature>
<evidence type="ECO:0000256" key="3">
    <source>
        <dbReference type="ARBA" id="ARBA00011245"/>
    </source>
</evidence>
<feature type="binding site" evidence="15">
    <location>
        <position position="117"/>
    </location>
    <ligand>
        <name>DNA</name>
        <dbReference type="ChEBI" id="CHEBI:16991"/>
    </ligand>
</feature>
<dbReference type="InterPro" id="IPR020629">
    <property type="entry name" value="FPG_Glyclase"/>
</dbReference>
<keyword evidence="4 15" id="KW-0479">Metal-binding</keyword>
<evidence type="ECO:0000313" key="20">
    <source>
        <dbReference type="Proteomes" id="UP000008363"/>
    </source>
</evidence>
<name>K6W4H6_9ACTN</name>
<dbReference type="SMART" id="SM00898">
    <property type="entry name" value="Fapy_DNA_glyco"/>
    <property type="match status" value="1"/>
</dbReference>
<keyword evidence="10 15" id="KW-0234">DNA repair</keyword>
<dbReference type="STRING" id="1108045.GORHZ_032_00060"/>
<dbReference type="SUPFAM" id="SSF57716">
    <property type="entry name" value="Glucocorticoid receptor-like (DNA-binding domain)"/>
    <property type="match status" value="1"/>
</dbReference>
<dbReference type="AlphaFoldDB" id="K6W4H6"/>
<dbReference type="Proteomes" id="UP000008363">
    <property type="component" value="Unassembled WGS sequence"/>
</dbReference>
<feature type="binding site" evidence="15">
    <location>
        <position position="98"/>
    </location>
    <ligand>
        <name>DNA</name>
        <dbReference type="ChEBI" id="CHEBI:16991"/>
    </ligand>
</feature>
<feature type="domain" description="Formamidopyrimidine-DNA glycosylase catalytic" evidence="18">
    <location>
        <begin position="2"/>
        <end position="120"/>
    </location>
</feature>
<evidence type="ECO:0000256" key="12">
    <source>
        <dbReference type="ARBA" id="ARBA00023268"/>
    </source>
</evidence>
<dbReference type="InterPro" id="IPR015887">
    <property type="entry name" value="DNA_glyclase_Znf_dom_DNA_BS"/>
</dbReference>
<keyword evidence="8 15" id="KW-0862">Zinc</keyword>
<feature type="binding site" evidence="15">
    <location>
        <position position="170"/>
    </location>
    <ligand>
        <name>DNA</name>
        <dbReference type="ChEBI" id="CHEBI:16991"/>
    </ligand>
</feature>
<comment type="catalytic activity">
    <reaction evidence="1 15">
        <text>Hydrolysis of DNA containing ring-opened 7-methylguanine residues, releasing 2,6-diamino-4-hydroxy-5-(N-methyl)formamidopyrimidine.</text>
        <dbReference type="EC" id="3.2.2.23"/>
    </reaction>
</comment>
<keyword evidence="5 15" id="KW-0227">DNA damage</keyword>
<protein>
    <recommendedName>
        <fullName evidence="15">Formamidopyrimidine-DNA glycosylase</fullName>
        <shortName evidence="15">Fapy-DNA glycosylase</shortName>
        <ecNumber evidence="15">3.2.2.23</ecNumber>
    </recommendedName>
    <alternativeName>
        <fullName evidence="15">DNA-(apurinic or apyrimidinic site) lyase MutM</fullName>
        <shortName evidence="15">AP lyase MutM</shortName>
        <ecNumber evidence="15">4.2.99.18</ecNumber>
    </alternativeName>
</protein>
<feature type="compositionally biased region" description="Low complexity" evidence="16">
    <location>
        <begin position="301"/>
        <end position="323"/>
    </location>
</feature>
<dbReference type="NCBIfam" id="TIGR00577">
    <property type="entry name" value="fpg"/>
    <property type="match status" value="1"/>
</dbReference>
<comment type="catalytic activity">
    <reaction evidence="14 15">
        <text>2'-deoxyribonucleotide-(2'-deoxyribose 5'-phosphate)-2'-deoxyribonucleotide-DNA = a 3'-end 2'-deoxyribonucleotide-(2,3-dehydro-2,3-deoxyribose 5'-phosphate)-DNA + a 5'-end 5'-phospho-2'-deoxyribonucleoside-DNA + H(+)</text>
        <dbReference type="Rhea" id="RHEA:66592"/>
        <dbReference type="Rhea" id="RHEA-COMP:13180"/>
        <dbReference type="Rhea" id="RHEA-COMP:16897"/>
        <dbReference type="Rhea" id="RHEA-COMP:17067"/>
        <dbReference type="ChEBI" id="CHEBI:15378"/>
        <dbReference type="ChEBI" id="CHEBI:136412"/>
        <dbReference type="ChEBI" id="CHEBI:157695"/>
        <dbReference type="ChEBI" id="CHEBI:167181"/>
        <dbReference type="EC" id="4.2.99.18"/>
    </reaction>
</comment>
<dbReference type="RefSeq" id="WP_006330192.1">
    <property type="nucleotide sequence ID" value="NZ_BAHC01000032.1"/>
</dbReference>
<dbReference type="EMBL" id="BAHC01000032">
    <property type="protein sequence ID" value="GAB88616.1"/>
    <property type="molecule type" value="Genomic_DNA"/>
</dbReference>
<dbReference type="Gene3D" id="3.20.190.10">
    <property type="entry name" value="MutM-like, N-terminal"/>
    <property type="match status" value="1"/>
</dbReference>
<feature type="active site" description="Proton donor; for delta-elimination activity" evidence="15">
    <location>
        <position position="280"/>
    </location>
</feature>
<comment type="function">
    <text evidence="15">Involved in base excision repair of DNA damaged by oxidation or by mutagenic agents. Acts as DNA glycosylase that recognizes and removes damaged bases. Has a preference for oxidized purines, such as 7,8-dihydro-8-oxoguanine (8-oxoG). Has AP (apurinic/apyrimidinic) lyase activity and introduces nicks in the DNA strand. Cleaves the DNA backbone by beta-delta elimination to generate a single-strand break at the site of the removed base with both 3'- and 5'-phosphates.</text>
</comment>
<dbReference type="GO" id="GO:0034039">
    <property type="term" value="F:8-oxo-7,8-dihydroguanine DNA N-glycosylase activity"/>
    <property type="evidence" value="ECO:0007669"/>
    <property type="project" value="TreeGrafter"/>
</dbReference>
<dbReference type="InterPro" id="IPR015886">
    <property type="entry name" value="H2TH_FPG"/>
</dbReference>
<dbReference type="GO" id="GO:0003684">
    <property type="term" value="F:damaged DNA binding"/>
    <property type="evidence" value="ECO:0007669"/>
    <property type="project" value="InterPro"/>
</dbReference>